<reference evidence="2 3" key="1">
    <citation type="journal article" date="2011" name="Stand. Genomic Sci.">
        <title>Complete genome sequence of the filamentous gliding predatory bacterium Herpetosiphon aurantiacus type strain (114-95(T)).</title>
        <authorList>
            <person name="Kiss H."/>
            <person name="Nett M."/>
            <person name="Domin N."/>
            <person name="Martin K."/>
            <person name="Maresca J.A."/>
            <person name="Copeland A."/>
            <person name="Lapidus A."/>
            <person name="Lucas S."/>
            <person name="Berry K.W."/>
            <person name="Glavina Del Rio T."/>
            <person name="Dalin E."/>
            <person name="Tice H."/>
            <person name="Pitluck S."/>
            <person name="Richardson P."/>
            <person name="Bruce D."/>
            <person name="Goodwin L."/>
            <person name="Han C."/>
            <person name="Detter J.C."/>
            <person name="Schmutz J."/>
            <person name="Brettin T."/>
            <person name="Land M."/>
            <person name="Hauser L."/>
            <person name="Kyrpides N.C."/>
            <person name="Ivanova N."/>
            <person name="Goker M."/>
            <person name="Woyke T."/>
            <person name="Klenk H.P."/>
            <person name="Bryant D.A."/>
        </authorList>
    </citation>
    <scope>NUCLEOTIDE SEQUENCE [LARGE SCALE GENOMIC DNA]</scope>
    <source>
        <strain evidence="3">ATCC 23779 / DSM 785 / 114-95</strain>
    </source>
</reference>
<dbReference type="HOGENOM" id="CLU_1238796_0_0_0"/>
<keyword evidence="3" id="KW-1185">Reference proteome</keyword>
<dbReference type="STRING" id="316274.Haur_0150"/>
<evidence type="ECO:0000313" key="2">
    <source>
        <dbReference type="EMBL" id="ABX02802.1"/>
    </source>
</evidence>
<dbReference type="InParanoid" id="A9B5H7"/>
<accession>A9B5H7</accession>
<keyword evidence="2" id="KW-0255">Endonuclease</keyword>
<evidence type="ECO:0000313" key="3">
    <source>
        <dbReference type="Proteomes" id="UP000000787"/>
    </source>
</evidence>
<dbReference type="SMART" id="SM00507">
    <property type="entry name" value="HNHc"/>
    <property type="match status" value="1"/>
</dbReference>
<dbReference type="EMBL" id="CP000875">
    <property type="protein sequence ID" value="ABX02802.1"/>
    <property type="molecule type" value="Genomic_DNA"/>
</dbReference>
<dbReference type="GO" id="GO:0004519">
    <property type="term" value="F:endonuclease activity"/>
    <property type="evidence" value="ECO:0007669"/>
    <property type="project" value="UniProtKB-KW"/>
</dbReference>
<dbReference type="Gene3D" id="1.10.30.50">
    <property type="match status" value="1"/>
</dbReference>
<dbReference type="CDD" id="cd00085">
    <property type="entry name" value="HNHc"/>
    <property type="match status" value="1"/>
</dbReference>
<gene>
    <name evidence="2" type="ordered locus">Haur_0150</name>
</gene>
<keyword evidence="2" id="KW-0540">Nuclease</keyword>
<evidence type="ECO:0000259" key="1">
    <source>
        <dbReference type="SMART" id="SM00507"/>
    </source>
</evidence>
<sequence length="223" mass="25692">MAMIKKEIKPVTGNFLNNFWGIGAKHALYHKDGNWYHQLKKFPGVLFDAHGYILFETDDEFFNSPSLRIRKDVRVPQGIASIKEYIKLSKNLPIETISRIKVNNKPAGNRLTRRTINTIDRIQRDTKVSSWVKYIYNYACQICGIRLQIGQDKFYAECHHIRPLGGVHQGEDIVENVLCVCPNHHALLDYGAIRIDFSTLHSHPNHLIDPESVDYHNNNLSNT</sequence>
<proteinExistence type="predicted"/>
<feature type="domain" description="HNH nuclease" evidence="1">
    <location>
        <begin position="127"/>
        <end position="186"/>
    </location>
</feature>
<dbReference type="KEGG" id="hau:Haur_0150"/>
<name>A9B5H7_HERA2</name>
<dbReference type="AlphaFoldDB" id="A9B5H7"/>
<dbReference type="BioCyc" id="HAUR316274:GHYA-153-MONOMER"/>
<protein>
    <submittedName>
        <fullName evidence="2">HNH endonuclease</fullName>
    </submittedName>
</protein>
<organism evidence="2 3">
    <name type="scientific">Herpetosiphon aurantiacus (strain ATCC 23779 / DSM 785 / 114-95)</name>
    <dbReference type="NCBI Taxonomy" id="316274"/>
    <lineage>
        <taxon>Bacteria</taxon>
        <taxon>Bacillati</taxon>
        <taxon>Chloroflexota</taxon>
        <taxon>Chloroflexia</taxon>
        <taxon>Herpetosiphonales</taxon>
        <taxon>Herpetosiphonaceae</taxon>
        <taxon>Herpetosiphon</taxon>
    </lineage>
</organism>
<dbReference type="eggNOG" id="COG3440">
    <property type="taxonomic scope" value="Bacteria"/>
</dbReference>
<dbReference type="Pfam" id="PF13391">
    <property type="entry name" value="HNH_2"/>
    <property type="match status" value="1"/>
</dbReference>
<dbReference type="Proteomes" id="UP000000787">
    <property type="component" value="Chromosome"/>
</dbReference>
<dbReference type="InterPro" id="IPR003615">
    <property type="entry name" value="HNH_nuc"/>
</dbReference>
<keyword evidence="2" id="KW-0378">Hydrolase</keyword>